<dbReference type="EMBL" id="JACHGT010000007">
    <property type="protein sequence ID" value="MBB6035928.1"/>
    <property type="molecule type" value="Genomic_DNA"/>
</dbReference>
<protein>
    <recommendedName>
        <fullName evidence="4">Channel-forming protein</fullName>
    </recommendedName>
</protein>
<evidence type="ECO:0000313" key="2">
    <source>
        <dbReference type="EMBL" id="MBB6035928.1"/>
    </source>
</evidence>
<evidence type="ECO:0008006" key="4">
    <source>
        <dbReference type="Google" id="ProtNLM"/>
    </source>
</evidence>
<keyword evidence="3" id="KW-1185">Reference proteome</keyword>
<organism evidence="2 3">
    <name type="scientific">Phytomonospora endophytica</name>
    <dbReference type="NCBI Taxonomy" id="714109"/>
    <lineage>
        <taxon>Bacteria</taxon>
        <taxon>Bacillati</taxon>
        <taxon>Actinomycetota</taxon>
        <taxon>Actinomycetes</taxon>
        <taxon>Micromonosporales</taxon>
        <taxon>Micromonosporaceae</taxon>
        <taxon>Phytomonospora</taxon>
    </lineage>
</organism>
<reference evidence="2 3" key="1">
    <citation type="submission" date="2020-08" db="EMBL/GenBank/DDBJ databases">
        <title>Genomic Encyclopedia of Type Strains, Phase IV (KMG-IV): sequencing the most valuable type-strain genomes for metagenomic binning, comparative biology and taxonomic classification.</title>
        <authorList>
            <person name="Goeker M."/>
        </authorList>
    </citation>
    <scope>NUCLEOTIDE SEQUENCE [LARGE SCALE GENOMIC DNA]</scope>
    <source>
        <strain evidence="2 3">YIM 65646</strain>
    </source>
</reference>
<gene>
    <name evidence="2" type="ORF">HNR73_003792</name>
</gene>
<accession>A0A841FQ55</accession>
<dbReference type="GO" id="GO:0055070">
    <property type="term" value="P:copper ion homeostasis"/>
    <property type="evidence" value="ECO:0007669"/>
    <property type="project" value="InterPro"/>
</dbReference>
<dbReference type="GO" id="GO:0016020">
    <property type="term" value="C:membrane"/>
    <property type="evidence" value="ECO:0007669"/>
    <property type="project" value="InterPro"/>
</dbReference>
<keyword evidence="1" id="KW-0175">Coiled coil</keyword>
<dbReference type="RefSeq" id="WP_184788748.1">
    <property type="nucleotide sequence ID" value="NZ_BONT01000105.1"/>
</dbReference>
<evidence type="ECO:0000313" key="3">
    <source>
        <dbReference type="Proteomes" id="UP000548476"/>
    </source>
</evidence>
<comment type="caution">
    <text evidence="2">The sequence shown here is derived from an EMBL/GenBank/DDBJ whole genome shotgun (WGS) entry which is preliminary data.</text>
</comment>
<evidence type="ECO:0000256" key="1">
    <source>
        <dbReference type="SAM" id="Coils"/>
    </source>
</evidence>
<sequence>MINFRYHLVSLTAVFLALAIGLVLGTAALNGPAADLLNNQVNSLTTQNEGYRDNIQQLTDQAESQEEFARQIAPTALAGTLTDQSVVLVTLSGASEDDVLGVREMLGYSGVEITGELGITDNFTDPANNDELLELSTDLLPTSVAGLPNNSLGVETASALLAAVLMTATPNVTAAEQKKVLAGFTEAQMITGKENFSGDRATTVLVITGKPYADENAEARNANVLTAAVQFDKGGAEVLTSPGIGGAGNAVLAVRNDPALSAALSTVDNILTPQGQLAAALALSAELAGHIGHYGTGTGAQSTVPMPPA</sequence>
<dbReference type="Proteomes" id="UP000548476">
    <property type="component" value="Unassembled WGS sequence"/>
</dbReference>
<dbReference type="AlphaFoldDB" id="A0A841FQ55"/>
<name>A0A841FQ55_9ACTN</name>
<feature type="coiled-coil region" evidence="1">
    <location>
        <begin position="34"/>
        <end position="68"/>
    </location>
</feature>
<dbReference type="InterPro" id="IPR021522">
    <property type="entry name" value="MctB"/>
</dbReference>
<dbReference type="Pfam" id="PF11382">
    <property type="entry name" value="MctB"/>
    <property type="match status" value="1"/>
</dbReference>
<proteinExistence type="predicted"/>